<evidence type="ECO:0000256" key="7">
    <source>
        <dbReference type="ARBA" id="ARBA00077894"/>
    </source>
</evidence>
<feature type="compositionally biased region" description="Pro residues" evidence="10">
    <location>
        <begin position="53"/>
        <end position="67"/>
    </location>
</feature>
<dbReference type="STRING" id="341454.A0A4S2N4C3"/>
<evidence type="ECO:0000256" key="9">
    <source>
        <dbReference type="ARBA" id="ARBA00080525"/>
    </source>
</evidence>
<keyword evidence="3 12" id="KW-0032">Aminotransferase</keyword>
<proteinExistence type="inferred from homology"/>
<evidence type="ECO:0000256" key="6">
    <source>
        <dbReference type="ARBA" id="ARBA00025785"/>
    </source>
</evidence>
<dbReference type="GO" id="GO:0042853">
    <property type="term" value="P:L-alanine catabolic process"/>
    <property type="evidence" value="ECO:0007669"/>
    <property type="project" value="UniProtKB-UniPathway"/>
</dbReference>
<dbReference type="Gene3D" id="3.90.1150.10">
    <property type="entry name" value="Aspartate Aminotransferase, domain 1"/>
    <property type="match status" value="1"/>
</dbReference>
<evidence type="ECO:0000313" key="13">
    <source>
        <dbReference type="Proteomes" id="UP000298138"/>
    </source>
</evidence>
<evidence type="ECO:0000259" key="11">
    <source>
        <dbReference type="Pfam" id="PF00155"/>
    </source>
</evidence>
<dbReference type="InterPro" id="IPR015422">
    <property type="entry name" value="PyrdxlP-dep_Trfase_small"/>
</dbReference>
<evidence type="ECO:0000256" key="4">
    <source>
        <dbReference type="ARBA" id="ARBA00022679"/>
    </source>
</evidence>
<dbReference type="FunFam" id="3.40.640.10:FF:000012">
    <property type="entry name" value="alanine aminotransferase 2"/>
    <property type="match status" value="1"/>
</dbReference>
<gene>
    <name evidence="12" type="ORF">EX30DRAFT_338436</name>
</gene>
<evidence type="ECO:0000313" key="12">
    <source>
        <dbReference type="EMBL" id="TGZ83834.1"/>
    </source>
</evidence>
<protein>
    <recommendedName>
        <fullName evidence="7">Glutamate pyruvate transaminase</fullName>
    </recommendedName>
    <alternativeName>
        <fullName evidence="8">Glutamic--alanine transaminase</fullName>
    </alternativeName>
    <alternativeName>
        <fullName evidence="9">Glutamic--pyruvic transaminase</fullName>
    </alternativeName>
</protein>
<comment type="cofactor">
    <cofactor evidence="1">
        <name>pyridoxal 5'-phosphate</name>
        <dbReference type="ChEBI" id="CHEBI:597326"/>
    </cofactor>
</comment>
<dbReference type="SUPFAM" id="SSF53383">
    <property type="entry name" value="PLP-dependent transferases"/>
    <property type="match status" value="1"/>
</dbReference>
<comment type="subunit">
    <text evidence="2">Homodimer.</text>
</comment>
<dbReference type="InterPro" id="IPR004839">
    <property type="entry name" value="Aminotransferase_I/II_large"/>
</dbReference>
<dbReference type="PANTHER" id="PTHR11751:SF29">
    <property type="entry name" value="ALANINE TRANSAMINASE"/>
    <property type="match status" value="1"/>
</dbReference>
<evidence type="ECO:0000256" key="2">
    <source>
        <dbReference type="ARBA" id="ARBA00011738"/>
    </source>
</evidence>
<evidence type="ECO:0000256" key="3">
    <source>
        <dbReference type="ARBA" id="ARBA00022576"/>
    </source>
</evidence>
<dbReference type="Gene3D" id="3.40.640.10">
    <property type="entry name" value="Type I PLP-dependent aspartate aminotransferase-like (Major domain)"/>
    <property type="match status" value="1"/>
</dbReference>
<evidence type="ECO:0000256" key="1">
    <source>
        <dbReference type="ARBA" id="ARBA00001933"/>
    </source>
</evidence>
<dbReference type="Gene3D" id="1.10.287.1970">
    <property type="match status" value="1"/>
</dbReference>
<dbReference type="Pfam" id="PF00155">
    <property type="entry name" value="Aminotran_1_2"/>
    <property type="match status" value="1"/>
</dbReference>
<dbReference type="InterPro" id="IPR015424">
    <property type="entry name" value="PyrdxlP-dep_Trfase"/>
</dbReference>
<dbReference type="PANTHER" id="PTHR11751">
    <property type="entry name" value="ALANINE AMINOTRANSFERASE"/>
    <property type="match status" value="1"/>
</dbReference>
<evidence type="ECO:0000256" key="8">
    <source>
        <dbReference type="ARBA" id="ARBA00078532"/>
    </source>
</evidence>
<organism evidence="12 13">
    <name type="scientific">Ascodesmis nigricans</name>
    <dbReference type="NCBI Taxonomy" id="341454"/>
    <lineage>
        <taxon>Eukaryota</taxon>
        <taxon>Fungi</taxon>
        <taxon>Dikarya</taxon>
        <taxon>Ascomycota</taxon>
        <taxon>Pezizomycotina</taxon>
        <taxon>Pezizomycetes</taxon>
        <taxon>Pezizales</taxon>
        <taxon>Ascodesmidaceae</taxon>
        <taxon>Ascodesmis</taxon>
    </lineage>
</organism>
<keyword evidence="4 12" id="KW-0808">Transferase</keyword>
<dbReference type="FunCoup" id="A0A4S2N4C3">
    <property type="interactions" value="460"/>
</dbReference>
<dbReference type="FunFam" id="1.10.287.1970:FF:000001">
    <property type="entry name" value="Alanine aminotransferase 2"/>
    <property type="match status" value="1"/>
</dbReference>
<sequence length="550" mass="60096">MKVEAIETTGELMNRKLSLPAMVEPVVADLESMAVSGDSCAECGGKKKVLTPPITPGPSPPSVPPSTHPKMAPSRVLNIGNINPNLVKAEYAVRGEIASKSEVYRQQLKDHPNDHGLPFDTVISANIGNPQQLDQKPITFFRQVLSILEYPALLDVPGDIFPEDVKERARALLKEVNSVGAYSQSQGAFGIRKSVANFIERRDGFPSDPNDIFLTAGASSGVNVTLNTMCSSKSTGILIPIPQYPLYTATLALLDATPIPYHLQEESAWSTNIAELRGIIQESRANGIDPRCIVIINPGNPTGASLNEDDIAAVLKLAAEEHLVVMADEVYQTNVYLGEFHSFKKVLRKLQASTPVAYDYVELISLHSISKGMVGECGHRGGYFELTNFDPLVKAQIYKLVSITLCPPVIGQCLVELMCNPPTSGSPSYELYRKEYDGIFSGLKSRAQALYEAFKDMAGVKCQDPMGAMYLFPTITLPEKAVSAAAEKGKRPDEWYCLRMLEETGVCVVPGSGFGQKEGTWHFRTTFLAPGTEWVSRVKAFHEGFMKEYA</sequence>
<dbReference type="InterPro" id="IPR045088">
    <property type="entry name" value="ALAT1/2-like"/>
</dbReference>
<dbReference type="AlphaFoldDB" id="A0A4S2N4C3"/>
<dbReference type="InParanoid" id="A0A4S2N4C3"/>
<feature type="domain" description="Aminotransferase class I/classII large" evidence="11">
    <location>
        <begin position="162"/>
        <end position="533"/>
    </location>
</feature>
<comment type="similarity">
    <text evidence="6">Belongs to the class-I pyridoxal-phosphate-dependent aminotransferase family. Alanine aminotransferase subfamily.</text>
</comment>
<dbReference type="Proteomes" id="UP000298138">
    <property type="component" value="Unassembled WGS sequence"/>
</dbReference>
<dbReference type="GO" id="GO:0030170">
    <property type="term" value="F:pyridoxal phosphate binding"/>
    <property type="evidence" value="ECO:0007669"/>
    <property type="project" value="InterPro"/>
</dbReference>
<dbReference type="InterPro" id="IPR015421">
    <property type="entry name" value="PyrdxlP-dep_Trfase_major"/>
</dbReference>
<accession>A0A4S2N4C3</accession>
<evidence type="ECO:0000256" key="10">
    <source>
        <dbReference type="SAM" id="MobiDB-lite"/>
    </source>
</evidence>
<dbReference type="UniPathway" id="UPA00528">
    <property type="reaction ID" value="UER00586"/>
</dbReference>
<reference evidence="12 13" key="1">
    <citation type="submission" date="2019-04" db="EMBL/GenBank/DDBJ databases">
        <title>Comparative genomics and transcriptomics to analyze fruiting body development in filamentous ascomycetes.</title>
        <authorList>
            <consortium name="DOE Joint Genome Institute"/>
            <person name="Lutkenhaus R."/>
            <person name="Traeger S."/>
            <person name="Breuer J."/>
            <person name="Kuo A."/>
            <person name="Lipzen A."/>
            <person name="Pangilinan J."/>
            <person name="Dilworth D."/>
            <person name="Sandor L."/>
            <person name="Poggeler S."/>
            <person name="Barry K."/>
            <person name="Grigoriev I.V."/>
            <person name="Nowrousian M."/>
        </authorList>
    </citation>
    <scope>NUCLEOTIDE SEQUENCE [LARGE SCALE GENOMIC DNA]</scope>
    <source>
        <strain evidence="12 13">CBS 389.68</strain>
    </source>
</reference>
<evidence type="ECO:0000256" key="5">
    <source>
        <dbReference type="ARBA" id="ARBA00022898"/>
    </source>
</evidence>
<name>A0A4S2N4C3_9PEZI</name>
<dbReference type="FunFam" id="3.90.1150.10:FF:000010">
    <property type="entry name" value="Alanine aminotransferase 2"/>
    <property type="match status" value="1"/>
</dbReference>
<dbReference type="CDD" id="cd00609">
    <property type="entry name" value="AAT_like"/>
    <property type="match status" value="1"/>
</dbReference>
<keyword evidence="5" id="KW-0663">Pyridoxal phosphate</keyword>
<keyword evidence="13" id="KW-1185">Reference proteome</keyword>
<feature type="region of interest" description="Disordered" evidence="10">
    <location>
        <begin position="50"/>
        <end position="69"/>
    </location>
</feature>
<dbReference type="EMBL" id="ML220113">
    <property type="protein sequence ID" value="TGZ83834.1"/>
    <property type="molecule type" value="Genomic_DNA"/>
</dbReference>
<dbReference type="OrthoDB" id="1732682at2759"/>
<dbReference type="GO" id="GO:0008483">
    <property type="term" value="F:transaminase activity"/>
    <property type="evidence" value="ECO:0007669"/>
    <property type="project" value="UniProtKB-KW"/>
</dbReference>